<dbReference type="Pfam" id="PF00535">
    <property type="entry name" value="Glycos_transf_2"/>
    <property type="match status" value="1"/>
</dbReference>
<dbReference type="InterPro" id="IPR001173">
    <property type="entry name" value="Glyco_trans_2-like"/>
</dbReference>
<keyword evidence="2" id="KW-0808">Transferase</keyword>
<reference evidence="2" key="1">
    <citation type="submission" date="2018-07" db="EMBL/GenBank/DDBJ databases">
        <authorList>
            <consortium name="Genoscope - CEA"/>
            <person name="William W."/>
        </authorList>
    </citation>
    <scope>NUCLEOTIDE SEQUENCE</scope>
    <source>
        <strain evidence="2">IK1</strain>
    </source>
</reference>
<gene>
    <name evidence="2" type="ORF">TRIP_B80012</name>
</gene>
<dbReference type="SUPFAM" id="SSF53448">
    <property type="entry name" value="Nucleotide-diphospho-sugar transferases"/>
    <property type="match status" value="1"/>
</dbReference>
<dbReference type="EMBL" id="UPXX01000035">
    <property type="protein sequence ID" value="VBB48504.1"/>
    <property type="molecule type" value="Genomic_DNA"/>
</dbReference>
<feature type="domain" description="Glycosyltransferase 2-like" evidence="1">
    <location>
        <begin position="11"/>
        <end position="170"/>
    </location>
</feature>
<protein>
    <submittedName>
        <fullName evidence="2">Glycosyl transferase</fullName>
    </submittedName>
</protein>
<evidence type="ECO:0000259" key="1">
    <source>
        <dbReference type="Pfam" id="PF00535"/>
    </source>
</evidence>
<evidence type="ECO:0000313" key="2">
    <source>
        <dbReference type="EMBL" id="VBB48504.1"/>
    </source>
</evidence>
<name>A0A653AK97_UNCDX</name>
<dbReference type="AlphaFoldDB" id="A0A653AK97"/>
<accession>A0A653AK97</accession>
<dbReference type="GO" id="GO:0016740">
    <property type="term" value="F:transferase activity"/>
    <property type="evidence" value="ECO:0007669"/>
    <property type="project" value="UniProtKB-KW"/>
</dbReference>
<proteinExistence type="predicted"/>
<sequence>MKETQTYPTVSVIIRGHNRERYIGPAIESVLAQTYTDFDLLIWDDGSTDRTARIAIEYAKKDRRIRVAACEHRGAVKSLKAAVADTFGAYLCWVDSDDLLSPTALEETVAVLDEHPSVGMVYTDYQLIDAAGRIKGRGRRCRIPYSKDRLLLDFMTFHFRLMRRSVLEQVGGINEDFRCAEDYDLCLRLSEITEIHHIQKPLYQYRVHPRSISHEMRLEQVHWSREAISNALKRRGLAARFEVDLQIRERFSLRGRNLDE</sequence>
<dbReference type="InterPro" id="IPR050834">
    <property type="entry name" value="Glycosyltransf_2"/>
</dbReference>
<dbReference type="PANTHER" id="PTHR43685:SF2">
    <property type="entry name" value="GLYCOSYLTRANSFERASE 2-LIKE DOMAIN-CONTAINING PROTEIN"/>
    <property type="match status" value="1"/>
</dbReference>
<organism evidence="2">
    <name type="scientific">Uncultured Desulfatiglans sp</name>
    <dbReference type="NCBI Taxonomy" id="1748965"/>
    <lineage>
        <taxon>Bacteria</taxon>
        <taxon>Pseudomonadati</taxon>
        <taxon>Thermodesulfobacteriota</taxon>
        <taxon>Desulfobacteria</taxon>
        <taxon>Desulfatiglandales</taxon>
        <taxon>Desulfatiglandaceae</taxon>
        <taxon>Desulfatiglans</taxon>
        <taxon>environmental samples</taxon>
    </lineage>
</organism>
<dbReference type="InterPro" id="IPR029044">
    <property type="entry name" value="Nucleotide-diphossugar_trans"/>
</dbReference>
<dbReference type="Gene3D" id="3.90.550.10">
    <property type="entry name" value="Spore Coat Polysaccharide Biosynthesis Protein SpsA, Chain A"/>
    <property type="match status" value="1"/>
</dbReference>
<dbReference type="PANTHER" id="PTHR43685">
    <property type="entry name" value="GLYCOSYLTRANSFERASE"/>
    <property type="match status" value="1"/>
</dbReference>